<proteinExistence type="predicted"/>
<evidence type="ECO:0008006" key="5">
    <source>
        <dbReference type="Google" id="ProtNLM"/>
    </source>
</evidence>
<evidence type="ECO:0000256" key="2">
    <source>
        <dbReference type="SAM" id="SignalP"/>
    </source>
</evidence>
<name>A0ABX1CAB2_9ACTN</name>
<dbReference type="EMBL" id="JAAVJC010000017">
    <property type="protein sequence ID" value="NJQ14182.1"/>
    <property type="molecule type" value="Genomic_DNA"/>
</dbReference>
<gene>
    <name evidence="3" type="ORF">HCN52_04330</name>
</gene>
<evidence type="ECO:0000256" key="1">
    <source>
        <dbReference type="SAM" id="MobiDB-lite"/>
    </source>
</evidence>
<keyword evidence="4" id="KW-1185">Reference proteome</keyword>
<keyword evidence="2" id="KW-0732">Signal</keyword>
<dbReference type="RefSeq" id="WP_168087012.1">
    <property type="nucleotide sequence ID" value="NZ_BHZH01000441.1"/>
</dbReference>
<feature type="chain" id="PRO_5046128675" description="Lipoprotein" evidence="2">
    <location>
        <begin position="25"/>
        <end position="193"/>
    </location>
</feature>
<feature type="signal peptide" evidence="2">
    <location>
        <begin position="1"/>
        <end position="24"/>
    </location>
</feature>
<protein>
    <recommendedName>
        <fullName evidence="5">Lipoprotein</fullName>
    </recommendedName>
</protein>
<feature type="region of interest" description="Disordered" evidence="1">
    <location>
        <begin position="27"/>
        <end position="49"/>
    </location>
</feature>
<feature type="compositionally biased region" description="Polar residues" evidence="1">
    <location>
        <begin position="34"/>
        <end position="47"/>
    </location>
</feature>
<reference evidence="3 4" key="1">
    <citation type="submission" date="2020-03" db="EMBL/GenBank/DDBJ databases">
        <title>Draft genome of Streptomyces sp. ventii, isolated from the Axial Seamount in the Pacific Ocean, and resequencing of the two type strains Streptomyces lonarensis strain NCL 716 and Streptomyces bohaiensis strain 11A07.</title>
        <authorList>
            <person name="Loughran R.M."/>
            <person name="Pfannmuller K.M."/>
            <person name="Wasson B.J."/>
            <person name="Deadmond M.C."/>
            <person name="Paddock B.E."/>
            <person name="Koyack M.J."/>
            <person name="Gallegos D.A."/>
            <person name="Mitchell E.A."/>
            <person name="Ushijima B."/>
            <person name="Saw J.H."/>
            <person name="Mcphail K.L."/>
            <person name="Videau P."/>
        </authorList>
    </citation>
    <scope>NUCLEOTIDE SEQUENCE [LARGE SCALE GENOMIC DNA]</scope>
    <source>
        <strain evidence="3 4">11A07</strain>
    </source>
</reference>
<comment type="caution">
    <text evidence="3">The sequence shown here is derived from an EMBL/GenBank/DDBJ whole genome shotgun (WGS) entry which is preliminary data.</text>
</comment>
<dbReference type="PROSITE" id="PS51257">
    <property type="entry name" value="PROKAR_LIPOPROTEIN"/>
    <property type="match status" value="1"/>
</dbReference>
<organism evidence="3 4">
    <name type="scientific">Streptomyces bohaiensis</name>
    <dbReference type="NCBI Taxonomy" id="1431344"/>
    <lineage>
        <taxon>Bacteria</taxon>
        <taxon>Bacillati</taxon>
        <taxon>Actinomycetota</taxon>
        <taxon>Actinomycetes</taxon>
        <taxon>Kitasatosporales</taxon>
        <taxon>Streptomycetaceae</taxon>
        <taxon>Streptomyces</taxon>
    </lineage>
</organism>
<evidence type="ECO:0000313" key="4">
    <source>
        <dbReference type="Proteomes" id="UP000727056"/>
    </source>
</evidence>
<sequence length="193" mass="21020">MSSHRHFRPTLAVAALLTALLAGGCGPTDDPAPKTSTDAPAPETSTEFPVRPVEEVREEVRALAGRLEGLVAPSLDRQEISAYKTACSMDYGRSDLFSASASARLEGAPEDELESGMTRVRDDLEESGWEILMFEPNSSPVQAWELRAEKVDEGLFLRALFTDARTGRLPAGEESDVYLNVFTQCWTDPEAGD</sequence>
<evidence type="ECO:0000313" key="3">
    <source>
        <dbReference type="EMBL" id="NJQ14182.1"/>
    </source>
</evidence>
<dbReference type="Proteomes" id="UP000727056">
    <property type="component" value="Unassembled WGS sequence"/>
</dbReference>
<accession>A0ABX1CAB2</accession>